<proteinExistence type="predicted"/>
<organism evidence="2 3">
    <name type="scientific">Marasmius crinis-equi</name>
    <dbReference type="NCBI Taxonomy" id="585013"/>
    <lineage>
        <taxon>Eukaryota</taxon>
        <taxon>Fungi</taxon>
        <taxon>Dikarya</taxon>
        <taxon>Basidiomycota</taxon>
        <taxon>Agaricomycotina</taxon>
        <taxon>Agaricomycetes</taxon>
        <taxon>Agaricomycetidae</taxon>
        <taxon>Agaricales</taxon>
        <taxon>Marasmiineae</taxon>
        <taxon>Marasmiaceae</taxon>
        <taxon>Marasmius</taxon>
    </lineage>
</organism>
<dbReference type="Pfam" id="PF06101">
    <property type="entry name" value="Vps62"/>
    <property type="match status" value="1"/>
</dbReference>
<feature type="chain" id="PRO_5045715835" description="Vacuolar protein sorting-associated protein 62" evidence="1">
    <location>
        <begin position="19"/>
        <end position="463"/>
    </location>
</feature>
<feature type="signal peptide" evidence="1">
    <location>
        <begin position="1"/>
        <end position="18"/>
    </location>
</feature>
<evidence type="ECO:0000313" key="2">
    <source>
        <dbReference type="EMBL" id="KAL0580567.1"/>
    </source>
</evidence>
<comment type="caution">
    <text evidence="2">The sequence shown here is derived from an EMBL/GenBank/DDBJ whole genome shotgun (WGS) entry which is preliminary data.</text>
</comment>
<sequence>MLRLGLFVVLALTLVSQAAPTPENVALAKKYAPQFRFHKDEKYFPSTIAYFLSNTDVSDQASFVAHTIQYSTDSGQLVDENGGLVNGNPTVQNVDDAPNQGSGLFLSTPISSSKDGWLRGFDPTTTASETHTFVAPKANGVVDIYYWLFTPFNEAKNVPVVGQVGDHVGDWERLAVRTVNGVATQVDYHAHSDTGSTVPFDQAPKFDNGQRPAAYVAKGSHGIWQTADTHTYVDVVIFKLQDITGDGGVQWDTRDSLVVYNYPDTFSGDQDWLNYKGAYGNKGQTDCWWHFIYDECEVVTGPIGPYRPDVLGASLTAPPETEGVTALDPAKWDMSGPLSQVLGTPSGSVDKSTFTFYLSSDLTSGSDAKFVAIKQTCQAADSAESTTTFATTSFDGKSTKFTASPAACASNGNAALYAVGLCSSDAEESCSFSRTRKLRAFGPNGGVNTTAIEVEDLDLWSTL</sequence>
<name>A0ABR3FYE5_9AGAR</name>
<evidence type="ECO:0000256" key="1">
    <source>
        <dbReference type="SAM" id="SignalP"/>
    </source>
</evidence>
<dbReference type="PANTHER" id="PTHR48174:SF5">
    <property type="entry name" value="VACUOLAR PROTEIN SORTING-ASSOCIATED PROTEIN 62"/>
    <property type="match status" value="1"/>
</dbReference>
<reference evidence="2 3" key="1">
    <citation type="submission" date="2024-02" db="EMBL/GenBank/DDBJ databases">
        <title>A draft genome for the cacao thread blight pathogen Marasmius crinis-equi.</title>
        <authorList>
            <person name="Cohen S.P."/>
            <person name="Baruah I.K."/>
            <person name="Amoako-Attah I."/>
            <person name="Bukari Y."/>
            <person name="Meinhardt L.W."/>
            <person name="Bailey B.A."/>
        </authorList>
    </citation>
    <scope>NUCLEOTIDE SEQUENCE [LARGE SCALE GENOMIC DNA]</scope>
    <source>
        <strain evidence="2 3">GH-76</strain>
    </source>
</reference>
<evidence type="ECO:0008006" key="4">
    <source>
        <dbReference type="Google" id="ProtNLM"/>
    </source>
</evidence>
<gene>
    <name evidence="2" type="ORF">V5O48_001480</name>
</gene>
<protein>
    <recommendedName>
        <fullName evidence="4">Vacuolar protein sorting-associated protein 62</fullName>
    </recommendedName>
</protein>
<keyword evidence="3" id="KW-1185">Reference proteome</keyword>
<accession>A0ABR3FYE5</accession>
<dbReference type="PANTHER" id="PTHR48174">
    <property type="entry name" value="DUF946 FAMILY PROTEIN"/>
    <property type="match status" value="1"/>
</dbReference>
<keyword evidence="1" id="KW-0732">Signal</keyword>
<dbReference type="InterPro" id="IPR009291">
    <property type="entry name" value="Vps62"/>
</dbReference>
<dbReference type="Proteomes" id="UP001465976">
    <property type="component" value="Unassembled WGS sequence"/>
</dbReference>
<dbReference type="EMBL" id="JBAHYK010000028">
    <property type="protein sequence ID" value="KAL0580567.1"/>
    <property type="molecule type" value="Genomic_DNA"/>
</dbReference>
<evidence type="ECO:0000313" key="3">
    <source>
        <dbReference type="Proteomes" id="UP001465976"/>
    </source>
</evidence>